<keyword evidence="3" id="KW-1185">Reference proteome</keyword>
<evidence type="ECO:0000313" key="3">
    <source>
        <dbReference type="Proteomes" id="UP001152321"/>
    </source>
</evidence>
<protein>
    <submittedName>
        <fullName evidence="2">DUF3015 domain-containing protein</fullName>
    </submittedName>
</protein>
<dbReference type="Proteomes" id="UP001152321">
    <property type="component" value="Unassembled WGS sequence"/>
</dbReference>
<gene>
    <name evidence="2" type="ORF">NWE73_16400</name>
</gene>
<organism evidence="2 3">
    <name type="scientific">Bdellovibrio svalbardensis</name>
    <dbReference type="NCBI Taxonomy" id="2972972"/>
    <lineage>
        <taxon>Bacteria</taxon>
        <taxon>Pseudomonadati</taxon>
        <taxon>Bdellovibrionota</taxon>
        <taxon>Bdellovibrionia</taxon>
        <taxon>Bdellovibrionales</taxon>
        <taxon>Pseudobdellovibrionaceae</taxon>
        <taxon>Bdellovibrio</taxon>
    </lineage>
</organism>
<proteinExistence type="predicted"/>
<comment type="caution">
    <text evidence="2">The sequence shown here is derived from an EMBL/GenBank/DDBJ whole genome shotgun (WGS) entry which is preliminary data.</text>
</comment>
<dbReference type="RefSeq" id="WP_277579441.1">
    <property type="nucleotide sequence ID" value="NZ_JANRMI010000005.1"/>
</dbReference>
<dbReference type="Pfam" id="PF11220">
    <property type="entry name" value="DUF3015"/>
    <property type="match status" value="1"/>
</dbReference>
<dbReference type="InterPro" id="IPR021383">
    <property type="entry name" value="DUF3015"/>
</dbReference>
<reference evidence="2" key="1">
    <citation type="submission" date="2022-08" db="EMBL/GenBank/DDBJ databases">
        <title>Novel Bdellovibrio Species Isolated from Svalbard: Designation Bdellovibrio svalbardensis.</title>
        <authorList>
            <person name="Mitchell R.J."/>
            <person name="Choi S.Y."/>
        </authorList>
    </citation>
    <scope>NUCLEOTIDE SEQUENCE</scope>
    <source>
        <strain evidence="2">PAP01</strain>
    </source>
</reference>
<evidence type="ECO:0000256" key="1">
    <source>
        <dbReference type="SAM" id="SignalP"/>
    </source>
</evidence>
<keyword evidence="1" id="KW-0732">Signal</keyword>
<dbReference type="EMBL" id="JANRMI010000005">
    <property type="protein sequence ID" value="MDG0817965.1"/>
    <property type="molecule type" value="Genomic_DNA"/>
</dbReference>
<sequence length="163" mass="16523">MKFAKYVVIAMLVSGAAHAAGKKGLLSELSGQGYGSAGCGFGSIVMGQDGNQVLAATTNGTSGSQTFGISTGTLNCQQDAVFKSGKEVPAFIEVNKVALANDAARGQGETLAGLANLMNCDAKVMGSSLKKNYNKIFVETNMQPAAIEANIHQVVASNGACGA</sequence>
<feature type="chain" id="PRO_5047020128" evidence="1">
    <location>
        <begin position="20"/>
        <end position="163"/>
    </location>
</feature>
<feature type="signal peptide" evidence="1">
    <location>
        <begin position="1"/>
        <end position="19"/>
    </location>
</feature>
<evidence type="ECO:0000313" key="2">
    <source>
        <dbReference type="EMBL" id="MDG0817965.1"/>
    </source>
</evidence>
<accession>A0ABT6DM59</accession>
<name>A0ABT6DM59_9BACT</name>